<protein>
    <recommendedName>
        <fullName evidence="1">MATH domain-containing protein</fullName>
    </recommendedName>
</protein>
<dbReference type="Proteomes" id="UP000230233">
    <property type="component" value="Chromosome II"/>
</dbReference>
<accession>A0A2G5VB88</accession>
<dbReference type="Pfam" id="PF00917">
    <property type="entry name" value="MATH"/>
    <property type="match status" value="1"/>
</dbReference>
<dbReference type="CDD" id="cd00121">
    <property type="entry name" value="MATH"/>
    <property type="match status" value="1"/>
</dbReference>
<organism evidence="2 3">
    <name type="scientific">Caenorhabditis nigoni</name>
    <dbReference type="NCBI Taxonomy" id="1611254"/>
    <lineage>
        <taxon>Eukaryota</taxon>
        <taxon>Metazoa</taxon>
        <taxon>Ecdysozoa</taxon>
        <taxon>Nematoda</taxon>
        <taxon>Chromadorea</taxon>
        <taxon>Rhabditida</taxon>
        <taxon>Rhabditina</taxon>
        <taxon>Rhabditomorpha</taxon>
        <taxon>Rhabditoidea</taxon>
        <taxon>Rhabditidae</taxon>
        <taxon>Peloderinae</taxon>
        <taxon>Caenorhabditis</taxon>
    </lineage>
</organism>
<proteinExistence type="predicted"/>
<dbReference type="Gene3D" id="2.60.210.10">
    <property type="entry name" value="Apoptosis, Tumor Necrosis Factor Receptor Associated Protein 2, Chain A"/>
    <property type="match status" value="1"/>
</dbReference>
<name>A0A2G5VB88_9PELO</name>
<dbReference type="InterPro" id="IPR008974">
    <property type="entry name" value="TRAF-like"/>
</dbReference>
<dbReference type="SMART" id="SM00061">
    <property type="entry name" value="MATH"/>
    <property type="match status" value="1"/>
</dbReference>
<dbReference type="OrthoDB" id="5903958at2759"/>
<comment type="caution">
    <text evidence="2">The sequence shown here is derived from an EMBL/GenBank/DDBJ whole genome shotgun (WGS) entry which is preliminary data.</text>
</comment>
<evidence type="ECO:0000313" key="3">
    <source>
        <dbReference type="Proteomes" id="UP000230233"/>
    </source>
</evidence>
<dbReference type="PANTHER" id="PTHR46308:SF1">
    <property type="entry name" value="MATH DOMAIN-CONTAINING PROTEIN"/>
    <property type="match status" value="1"/>
</dbReference>
<evidence type="ECO:0000259" key="1">
    <source>
        <dbReference type="SMART" id="SM00061"/>
    </source>
</evidence>
<dbReference type="InterPro" id="IPR002083">
    <property type="entry name" value="MATH/TRAF_dom"/>
</dbReference>
<sequence>MVSNMKKRMVPQFKKEAELKHVFKNVISLRVGANLPSKWEERFNVKWKFDVRRYNNLLGFHVYCEPVAPTKKWLIRTKIQLKVVGRNKDHITVAEEFCYEDNNQLAFDDFLEYENMEKDYLVNGDLIVEAKVTIIETTGLKKEKIRKFAESKKDVSD</sequence>
<reference evidence="3" key="1">
    <citation type="submission" date="2017-10" db="EMBL/GenBank/DDBJ databases">
        <title>Rapid genome shrinkage in a self-fertile nematode reveals novel sperm competition proteins.</title>
        <authorList>
            <person name="Yin D."/>
            <person name="Schwarz E.M."/>
            <person name="Thomas C.G."/>
            <person name="Felde R.L."/>
            <person name="Korf I.F."/>
            <person name="Cutter A.D."/>
            <person name="Schartner C.M."/>
            <person name="Ralston E.J."/>
            <person name="Meyer B.J."/>
            <person name="Haag E.S."/>
        </authorList>
    </citation>
    <scope>NUCLEOTIDE SEQUENCE [LARGE SCALE GENOMIC DNA]</scope>
    <source>
        <strain evidence="3">JU1422</strain>
    </source>
</reference>
<feature type="domain" description="MATH" evidence="1">
    <location>
        <begin position="18"/>
        <end position="116"/>
    </location>
</feature>
<dbReference type="AlphaFoldDB" id="A0A2G5VB88"/>
<keyword evidence="3" id="KW-1185">Reference proteome</keyword>
<dbReference type="SUPFAM" id="SSF49599">
    <property type="entry name" value="TRAF domain-like"/>
    <property type="match status" value="1"/>
</dbReference>
<dbReference type="EMBL" id="PDUG01000002">
    <property type="protein sequence ID" value="PIC49043.1"/>
    <property type="molecule type" value="Genomic_DNA"/>
</dbReference>
<dbReference type="PANTHER" id="PTHR46308">
    <property type="entry name" value="MATH (MEPRIN-ASSOCIATED TRAF HOMOLOGY) DOMAIN CONTAINING"/>
    <property type="match status" value="1"/>
</dbReference>
<evidence type="ECO:0000313" key="2">
    <source>
        <dbReference type="EMBL" id="PIC49043.1"/>
    </source>
</evidence>
<gene>
    <name evidence="2" type="primary">Cnig_chr_II.g7783</name>
    <name evidence="2" type="ORF">B9Z55_007783</name>
</gene>